<dbReference type="Proteomes" id="UP000231632">
    <property type="component" value="Unassembled WGS sequence"/>
</dbReference>
<evidence type="ECO:0000256" key="3">
    <source>
        <dbReference type="ARBA" id="ARBA00022729"/>
    </source>
</evidence>
<protein>
    <submittedName>
        <fullName evidence="7">MipA family protein</fullName>
    </submittedName>
</protein>
<dbReference type="EMBL" id="BDFD01000019">
    <property type="protein sequence ID" value="GAV21017.1"/>
    <property type="molecule type" value="Genomic_DNA"/>
</dbReference>
<name>A0A1L8CQ51_9PROT</name>
<dbReference type="PANTHER" id="PTHR38776">
    <property type="entry name" value="MLTA-INTERACTING PROTEIN-RELATED"/>
    <property type="match status" value="1"/>
</dbReference>
<evidence type="ECO:0000256" key="6">
    <source>
        <dbReference type="SAM" id="SignalP"/>
    </source>
</evidence>
<gene>
    <name evidence="7" type="ORF">MMIC_P1996</name>
</gene>
<evidence type="ECO:0000256" key="5">
    <source>
        <dbReference type="ARBA" id="ARBA00023237"/>
    </source>
</evidence>
<feature type="signal peptide" evidence="6">
    <location>
        <begin position="1"/>
        <end position="40"/>
    </location>
</feature>
<proteinExistence type="inferred from homology"/>
<dbReference type="Pfam" id="PF06629">
    <property type="entry name" value="MipA"/>
    <property type="match status" value="1"/>
</dbReference>
<sequence length="294" mass="32707">MHDVSETTIHRHAQIISRLMKRISITLLACFFLLSDSAYAGDDKTNLPQWEAGLAIGAASLPQYMGSDERYVFAAPLPYFVYRGDRVKMDRGGLRAAIFDMEQLSLDVSLGAGLPVRNSNRARAGMPTLNFNLQAGPRLNWHVFDDSGSTLKLRLPVRGILDTSGAFLGWLSEPDIQLRFRPYSDLKIELTSGLLFASKKYHATYYDVAPIYATATRPAYQSKAGLHSVSASAKLVYQYSDTITLFSVARYRNLSPGSIRNSPLVKDRNYLSFAAGIAWSLYQSESLSRISEDD</sequence>
<feature type="chain" id="PRO_5012521498" evidence="6">
    <location>
        <begin position="41"/>
        <end position="294"/>
    </location>
</feature>
<dbReference type="InterPro" id="IPR010583">
    <property type="entry name" value="MipA"/>
</dbReference>
<evidence type="ECO:0000313" key="8">
    <source>
        <dbReference type="Proteomes" id="UP000231632"/>
    </source>
</evidence>
<keyword evidence="4" id="KW-0472">Membrane</keyword>
<accession>A0A1L8CQ51</accession>
<evidence type="ECO:0000313" key="7">
    <source>
        <dbReference type="EMBL" id="GAV21017.1"/>
    </source>
</evidence>
<evidence type="ECO:0000256" key="2">
    <source>
        <dbReference type="ARBA" id="ARBA00005722"/>
    </source>
</evidence>
<keyword evidence="3 6" id="KW-0732">Signal</keyword>
<comment type="subcellular location">
    <subcellularLocation>
        <location evidence="1">Cell outer membrane</location>
    </subcellularLocation>
</comment>
<dbReference type="STRING" id="1921010.MMIC_P1996"/>
<comment type="similarity">
    <text evidence="2">Belongs to the MipA/OmpV family.</text>
</comment>
<keyword evidence="5" id="KW-0998">Cell outer membrane</keyword>
<comment type="caution">
    <text evidence="7">The sequence shown here is derived from an EMBL/GenBank/DDBJ whole genome shotgun (WGS) entry which is preliminary data.</text>
</comment>
<dbReference type="PANTHER" id="PTHR38776:SF1">
    <property type="entry name" value="MLTA-INTERACTING PROTEIN-RELATED"/>
    <property type="match status" value="1"/>
</dbReference>
<organism evidence="7 8">
    <name type="scientific">Mariprofundus micogutta</name>
    <dbReference type="NCBI Taxonomy" id="1921010"/>
    <lineage>
        <taxon>Bacteria</taxon>
        <taxon>Pseudomonadati</taxon>
        <taxon>Pseudomonadota</taxon>
        <taxon>Candidatius Mariprofundia</taxon>
        <taxon>Mariprofundales</taxon>
        <taxon>Mariprofundaceae</taxon>
        <taxon>Mariprofundus</taxon>
    </lineage>
</organism>
<keyword evidence="8" id="KW-1185">Reference proteome</keyword>
<evidence type="ECO:0000256" key="1">
    <source>
        <dbReference type="ARBA" id="ARBA00004442"/>
    </source>
</evidence>
<evidence type="ECO:0000256" key="4">
    <source>
        <dbReference type="ARBA" id="ARBA00023136"/>
    </source>
</evidence>
<reference evidence="7 8" key="1">
    <citation type="journal article" date="2017" name="Arch. Microbiol.">
        <title>Mariprofundus micogutta sp. nov., a novel iron-oxidizing zetaproteobacterium isolated from a deep-sea hydrothermal field at the Bayonnaise knoll of the Izu-Ogasawara arc, and a description of Mariprofundales ord. nov. and Zetaproteobacteria classis nov.</title>
        <authorList>
            <person name="Makita H."/>
            <person name="Tanaka E."/>
            <person name="Mitsunobu S."/>
            <person name="Miyazaki M."/>
            <person name="Nunoura T."/>
            <person name="Uematsu K."/>
            <person name="Takaki Y."/>
            <person name="Nishi S."/>
            <person name="Shimamura S."/>
            <person name="Takai K."/>
        </authorList>
    </citation>
    <scope>NUCLEOTIDE SEQUENCE [LARGE SCALE GENOMIC DNA]</scope>
    <source>
        <strain evidence="7 8">ET2</strain>
    </source>
</reference>
<dbReference type="AlphaFoldDB" id="A0A1L8CQ51"/>
<dbReference type="GO" id="GO:0009279">
    <property type="term" value="C:cell outer membrane"/>
    <property type="evidence" value="ECO:0007669"/>
    <property type="project" value="UniProtKB-SubCell"/>
</dbReference>